<sequence length="228" mass="26747">MNDIKYRHEHKLYINIGDYYILRSKLKNIMNLDKNSKENGGYFIRSIYFDDINDKALFEKISGVNHREKFRIRFYNNDPSFIKLEKKLKHNGLTSKSSIPISLEECKKILDGDIDWIKSTNRGLLKELYVKMKNELFKPKTIVDYTREAYIYPIGNVRITFDKSIKSGLFSKDMFNVKLPTVDSLDPRIIILEIKYDEFLPSIIADTIQIGERRVTAVSKYALCRILG</sequence>
<dbReference type="Pfam" id="PF09359">
    <property type="entry name" value="VTC"/>
    <property type="match status" value="1"/>
</dbReference>
<dbReference type="Proteomes" id="UP000749471">
    <property type="component" value="Unassembled WGS sequence"/>
</dbReference>
<accession>A0ABS6E4T0</accession>
<comment type="caution">
    <text evidence="2">The sequence shown here is derived from an EMBL/GenBank/DDBJ whole genome shotgun (WGS) entry which is preliminary data.</text>
</comment>
<dbReference type="CDD" id="cd07750">
    <property type="entry name" value="PolyPPase_VTC_like"/>
    <property type="match status" value="1"/>
</dbReference>
<evidence type="ECO:0000313" key="3">
    <source>
        <dbReference type="Proteomes" id="UP000749471"/>
    </source>
</evidence>
<dbReference type="RefSeq" id="WP_216518542.1">
    <property type="nucleotide sequence ID" value="NZ_JAHLPM010000005.1"/>
</dbReference>
<keyword evidence="3" id="KW-1185">Reference proteome</keyword>
<name>A0ABS6E4T0_9FIRM</name>
<reference evidence="2 3" key="1">
    <citation type="submission" date="2021-06" db="EMBL/GenBank/DDBJ databases">
        <authorList>
            <person name="Sun Q."/>
            <person name="Li D."/>
        </authorList>
    </citation>
    <scope>NUCLEOTIDE SEQUENCE [LARGE SCALE GENOMIC DNA]</scope>
    <source>
        <strain evidence="2 3">MSJ-40</strain>
    </source>
</reference>
<organism evidence="2 3">
    <name type="scientific">Tissierella simiarum</name>
    <dbReference type="NCBI Taxonomy" id="2841534"/>
    <lineage>
        <taxon>Bacteria</taxon>
        <taxon>Bacillati</taxon>
        <taxon>Bacillota</taxon>
        <taxon>Tissierellia</taxon>
        <taxon>Tissierellales</taxon>
        <taxon>Tissierellaceae</taxon>
        <taxon>Tissierella</taxon>
    </lineage>
</organism>
<evidence type="ECO:0000259" key="1">
    <source>
        <dbReference type="Pfam" id="PF09359"/>
    </source>
</evidence>
<evidence type="ECO:0000313" key="2">
    <source>
        <dbReference type="EMBL" id="MBU5437923.1"/>
    </source>
</evidence>
<dbReference type="EMBL" id="JAHLPM010000005">
    <property type="protein sequence ID" value="MBU5437923.1"/>
    <property type="molecule type" value="Genomic_DNA"/>
</dbReference>
<proteinExistence type="predicted"/>
<dbReference type="InterPro" id="IPR018966">
    <property type="entry name" value="VTC_domain"/>
</dbReference>
<gene>
    <name evidence="2" type="ORF">KQI42_07885</name>
</gene>
<feature type="domain" description="VTC" evidence="1">
    <location>
        <begin position="7"/>
        <end position="222"/>
    </location>
</feature>
<protein>
    <submittedName>
        <fullName evidence="2">Polyphosphate polymerase domain-containing protein</fullName>
    </submittedName>
</protein>